<dbReference type="PANTHER" id="PTHR48112:SF15">
    <property type="entry name" value="HMG BOX DOMAIN-CONTAINING PROTEIN"/>
    <property type="match status" value="1"/>
</dbReference>
<evidence type="ECO:0000256" key="2">
    <source>
        <dbReference type="PROSITE-ProRule" id="PRU00267"/>
    </source>
</evidence>
<name>A0A9K3KWP4_9STRA</name>
<feature type="domain" description="HMG box" evidence="4">
    <location>
        <begin position="69"/>
        <end position="133"/>
    </location>
</feature>
<dbReference type="CDD" id="cd00084">
    <property type="entry name" value="HMG-box_SF"/>
    <property type="match status" value="1"/>
</dbReference>
<dbReference type="GO" id="GO:0003677">
    <property type="term" value="F:DNA binding"/>
    <property type="evidence" value="ECO:0007669"/>
    <property type="project" value="UniProtKB-UniRule"/>
</dbReference>
<evidence type="ECO:0000256" key="1">
    <source>
        <dbReference type="ARBA" id="ARBA00023125"/>
    </source>
</evidence>
<reference evidence="5" key="2">
    <citation type="submission" date="2021-04" db="EMBL/GenBank/DDBJ databases">
        <authorList>
            <person name="Podell S."/>
        </authorList>
    </citation>
    <scope>NUCLEOTIDE SEQUENCE</scope>
    <source>
        <strain evidence="5">Hildebrandi</strain>
    </source>
</reference>
<feature type="compositionally biased region" description="Basic and acidic residues" evidence="3">
    <location>
        <begin position="1"/>
        <end position="14"/>
    </location>
</feature>
<dbReference type="AlphaFoldDB" id="A0A9K3KWP4"/>
<protein>
    <submittedName>
        <fullName evidence="5">HMG high mobility group box-containing protein</fullName>
    </submittedName>
</protein>
<dbReference type="SMART" id="SM00398">
    <property type="entry name" value="HMG"/>
    <property type="match status" value="1"/>
</dbReference>
<evidence type="ECO:0000313" key="6">
    <source>
        <dbReference type="Proteomes" id="UP000693970"/>
    </source>
</evidence>
<dbReference type="PROSITE" id="PS50118">
    <property type="entry name" value="HMG_BOX_2"/>
    <property type="match status" value="1"/>
</dbReference>
<dbReference type="Proteomes" id="UP000693970">
    <property type="component" value="Unassembled WGS sequence"/>
</dbReference>
<feature type="DNA-binding region" description="HMG box" evidence="2">
    <location>
        <begin position="69"/>
        <end position="133"/>
    </location>
</feature>
<keyword evidence="6" id="KW-1185">Reference proteome</keyword>
<accession>A0A9K3KWP4</accession>
<dbReference type="OrthoDB" id="49060at2759"/>
<evidence type="ECO:0000259" key="4">
    <source>
        <dbReference type="PROSITE" id="PS50118"/>
    </source>
</evidence>
<evidence type="ECO:0000313" key="5">
    <source>
        <dbReference type="EMBL" id="KAG7350553.1"/>
    </source>
</evidence>
<comment type="caution">
    <text evidence="5">The sequence shown here is derived from an EMBL/GenBank/DDBJ whole genome shotgun (WGS) entry which is preliminary data.</text>
</comment>
<keyword evidence="1 2" id="KW-0238">DNA-binding</keyword>
<proteinExistence type="predicted"/>
<sequence length="413" mass="47661">MDGINRDGKSDEKIPAAAGKVPRKKGRKVKPKGTSHELLVSPANQLMTHISRLIWTYISTGKYFASGFPKRPLSAYNWFFKEERKKVLNLDFQSMGREISARWRNTTPEQREQFEELAKVDTERYKKEVQIYEEEQILKAKKERELAERKRTSEEMGSYSTGFEDPALFDNSAASLLDAATFRNKEEKNRPDAPWRMSQRFASFPASMEPNVTDIEMVRRRQLNQMLLTNGIQPMQNEAYRNQAPLGTVAHSQANFFAEQANNAMILEQLRQREEFALAAVLYQQQGNSEFIGGNGILNDILLLRQQQQVASNVQLGVPNFSFVSDIERAMRERYHPVQLPSPTIMHLRTALHQTLPSSRQPRDQDESSAESFNRRIHGTLLARDVQLARPINTTANWKQWPQRSHDLHEFLE</sequence>
<dbReference type="PANTHER" id="PTHR48112">
    <property type="entry name" value="HIGH MOBILITY GROUP PROTEIN DSP1"/>
    <property type="match status" value="1"/>
</dbReference>
<feature type="compositionally biased region" description="Basic residues" evidence="3">
    <location>
        <begin position="21"/>
        <end position="33"/>
    </location>
</feature>
<feature type="region of interest" description="Disordered" evidence="3">
    <location>
        <begin position="1"/>
        <end position="35"/>
    </location>
</feature>
<evidence type="ECO:0000256" key="3">
    <source>
        <dbReference type="SAM" id="MobiDB-lite"/>
    </source>
</evidence>
<dbReference type="InterPro" id="IPR050342">
    <property type="entry name" value="HMGB"/>
</dbReference>
<dbReference type="EMBL" id="JAGRRH010000018">
    <property type="protein sequence ID" value="KAG7350553.1"/>
    <property type="molecule type" value="Genomic_DNA"/>
</dbReference>
<organism evidence="5 6">
    <name type="scientific">Nitzschia inconspicua</name>
    <dbReference type="NCBI Taxonomy" id="303405"/>
    <lineage>
        <taxon>Eukaryota</taxon>
        <taxon>Sar</taxon>
        <taxon>Stramenopiles</taxon>
        <taxon>Ochrophyta</taxon>
        <taxon>Bacillariophyta</taxon>
        <taxon>Bacillariophyceae</taxon>
        <taxon>Bacillariophycidae</taxon>
        <taxon>Bacillariales</taxon>
        <taxon>Bacillariaceae</taxon>
        <taxon>Nitzschia</taxon>
    </lineage>
</organism>
<keyword evidence="2" id="KW-0539">Nucleus</keyword>
<dbReference type="InterPro" id="IPR009071">
    <property type="entry name" value="HMG_box_dom"/>
</dbReference>
<gene>
    <name evidence="5" type="ORF">IV203_009913</name>
</gene>
<reference evidence="5" key="1">
    <citation type="journal article" date="2021" name="Sci. Rep.">
        <title>Diploid genomic architecture of Nitzschia inconspicua, an elite biomass production diatom.</title>
        <authorList>
            <person name="Oliver A."/>
            <person name="Podell S."/>
            <person name="Pinowska A."/>
            <person name="Traller J.C."/>
            <person name="Smith S.R."/>
            <person name="McClure R."/>
            <person name="Beliaev A."/>
            <person name="Bohutskyi P."/>
            <person name="Hill E.A."/>
            <person name="Rabines A."/>
            <person name="Zheng H."/>
            <person name="Allen L.Z."/>
            <person name="Kuo A."/>
            <person name="Grigoriev I.V."/>
            <person name="Allen A.E."/>
            <person name="Hazlebeck D."/>
            <person name="Allen E.E."/>
        </authorList>
    </citation>
    <scope>NUCLEOTIDE SEQUENCE</scope>
    <source>
        <strain evidence="5">Hildebrandi</strain>
    </source>
</reference>
<dbReference type="GO" id="GO:0005634">
    <property type="term" value="C:nucleus"/>
    <property type="evidence" value="ECO:0007669"/>
    <property type="project" value="UniProtKB-UniRule"/>
</dbReference>
<dbReference type="Pfam" id="PF00505">
    <property type="entry name" value="HMG_box"/>
    <property type="match status" value="1"/>
</dbReference>